<dbReference type="PANTHER" id="PTHR12526">
    <property type="entry name" value="GLYCOSYLTRANSFERASE"/>
    <property type="match status" value="1"/>
</dbReference>
<dbReference type="Pfam" id="PF00534">
    <property type="entry name" value="Glycos_transf_1"/>
    <property type="match status" value="1"/>
</dbReference>
<evidence type="ECO:0000313" key="3">
    <source>
        <dbReference type="EMBL" id="SNS23371.1"/>
    </source>
</evidence>
<dbReference type="PANTHER" id="PTHR12526:SF630">
    <property type="entry name" value="GLYCOSYLTRANSFERASE"/>
    <property type="match status" value="1"/>
</dbReference>
<organism evidence="3 4">
    <name type="scientific">Belliella buryatensis</name>
    <dbReference type="NCBI Taxonomy" id="1500549"/>
    <lineage>
        <taxon>Bacteria</taxon>
        <taxon>Pseudomonadati</taxon>
        <taxon>Bacteroidota</taxon>
        <taxon>Cytophagia</taxon>
        <taxon>Cytophagales</taxon>
        <taxon>Cyclobacteriaceae</taxon>
        <taxon>Belliella</taxon>
    </lineage>
</organism>
<dbReference type="SUPFAM" id="SSF53756">
    <property type="entry name" value="UDP-Glycosyltransferase/glycogen phosphorylase"/>
    <property type="match status" value="1"/>
</dbReference>
<dbReference type="Proteomes" id="UP000198480">
    <property type="component" value="Unassembled WGS sequence"/>
</dbReference>
<sequence>MKTKKIIFTVGQLGNGGLERQLYYLTKDLILNKIDVSCVCWNLEEDSFYFEKFKNLLKDDLYILDQSQKSLKKVLSLRKIIKKTNPDIVISFTSFVNAATFLSTLGLRCDVIGSLRTSADRYIKDGGLKSFFNILFPRKILVNSRVAKKELEKKLIFRCFSKIQFYGNSVDLKKFSLTDQNIFKEYSISVGNIREAKRIDRLILLFNKLREINLEVKHIHVGGGKDFEKIKQQISNNNLEKHVILIGQNSNILKIAEKASMLLHFSEYEGSPNVIMEAMCMGLPIITTNCGDAKYFIENEKNGFVIDPFDVNIFAEKYIFLHNNKSKREQIGRENMRLIKSFDIDQLGNKFLDSISKFNI</sequence>
<dbReference type="Pfam" id="PF13439">
    <property type="entry name" value="Glyco_transf_4"/>
    <property type="match status" value="1"/>
</dbReference>
<dbReference type="InterPro" id="IPR028098">
    <property type="entry name" value="Glyco_trans_4-like_N"/>
</dbReference>
<evidence type="ECO:0000313" key="4">
    <source>
        <dbReference type="Proteomes" id="UP000198480"/>
    </source>
</evidence>
<dbReference type="GO" id="GO:0016757">
    <property type="term" value="F:glycosyltransferase activity"/>
    <property type="evidence" value="ECO:0007669"/>
    <property type="project" value="InterPro"/>
</dbReference>
<dbReference type="Gene3D" id="3.40.50.2000">
    <property type="entry name" value="Glycogen Phosphorylase B"/>
    <property type="match status" value="2"/>
</dbReference>
<feature type="domain" description="Glycosyl transferase family 1" evidence="1">
    <location>
        <begin position="184"/>
        <end position="334"/>
    </location>
</feature>
<accession>A0A239CUP4</accession>
<evidence type="ECO:0000259" key="1">
    <source>
        <dbReference type="Pfam" id="PF00534"/>
    </source>
</evidence>
<gene>
    <name evidence="3" type="ORF">SAMN06295967_105220</name>
</gene>
<dbReference type="OrthoDB" id="1522162at2"/>
<name>A0A239CUP4_9BACT</name>
<keyword evidence="3" id="KW-0808">Transferase</keyword>
<dbReference type="EMBL" id="FZOK01000005">
    <property type="protein sequence ID" value="SNS23371.1"/>
    <property type="molecule type" value="Genomic_DNA"/>
</dbReference>
<feature type="domain" description="Glycosyltransferase subfamily 4-like N-terminal" evidence="2">
    <location>
        <begin position="16"/>
        <end position="172"/>
    </location>
</feature>
<keyword evidence="4" id="KW-1185">Reference proteome</keyword>
<dbReference type="RefSeq" id="WP_089239411.1">
    <property type="nucleotide sequence ID" value="NZ_FZOK01000005.1"/>
</dbReference>
<evidence type="ECO:0000259" key="2">
    <source>
        <dbReference type="Pfam" id="PF13439"/>
    </source>
</evidence>
<protein>
    <submittedName>
        <fullName evidence="3">Glycosyltransferase involved in cell wall bisynthesis</fullName>
    </submittedName>
</protein>
<dbReference type="AlphaFoldDB" id="A0A239CUP4"/>
<dbReference type="InterPro" id="IPR001296">
    <property type="entry name" value="Glyco_trans_1"/>
</dbReference>
<reference evidence="4" key="1">
    <citation type="submission" date="2017-06" db="EMBL/GenBank/DDBJ databases">
        <authorList>
            <person name="Varghese N."/>
            <person name="Submissions S."/>
        </authorList>
    </citation>
    <scope>NUCLEOTIDE SEQUENCE [LARGE SCALE GENOMIC DNA]</scope>
    <source>
        <strain evidence="4">5C</strain>
    </source>
</reference>
<proteinExistence type="predicted"/>